<gene>
    <name evidence="1" type="ORF">METZ01_LOCUS147875</name>
</gene>
<proteinExistence type="predicted"/>
<reference evidence="1" key="1">
    <citation type="submission" date="2018-05" db="EMBL/GenBank/DDBJ databases">
        <authorList>
            <person name="Lanie J.A."/>
            <person name="Ng W.-L."/>
            <person name="Kazmierczak K.M."/>
            <person name="Andrzejewski T.M."/>
            <person name="Davidsen T.M."/>
            <person name="Wayne K.J."/>
            <person name="Tettelin H."/>
            <person name="Glass J.I."/>
            <person name="Rusch D."/>
            <person name="Podicherti R."/>
            <person name="Tsui H.-C.T."/>
            <person name="Winkler M.E."/>
        </authorList>
    </citation>
    <scope>NUCLEOTIDE SEQUENCE</scope>
</reference>
<dbReference type="AlphaFoldDB" id="A0A382A1A4"/>
<evidence type="ECO:0000313" key="1">
    <source>
        <dbReference type="EMBL" id="SVA95021.1"/>
    </source>
</evidence>
<name>A0A382A1A4_9ZZZZ</name>
<organism evidence="1">
    <name type="scientific">marine metagenome</name>
    <dbReference type="NCBI Taxonomy" id="408172"/>
    <lineage>
        <taxon>unclassified sequences</taxon>
        <taxon>metagenomes</taxon>
        <taxon>ecological metagenomes</taxon>
    </lineage>
</organism>
<dbReference type="EMBL" id="UINC01023414">
    <property type="protein sequence ID" value="SVA95021.1"/>
    <property type="molecule type" value="Genomic_DNA"/>
</dbReference>
<sequence length="115" mass="13472">MEERLNINVSATNYENSSKEIGNILTMVEEMVHEEEDFVITDSEFAFGWHFYVLSINLTLVQKLANQLGEDFQRLKGKNLEKKFLTWLSKKTQEKNLKVKFAIKEEMESSKFGVF</sequence>
<protein>
    <submittedName>
        <fullName evidence="1">Uncharacterized protein</fullName>
    </submittedName>
</protein>
<accession>A0A382A1A4</accession>